<feature type="compositionally biased region" description="Low complexity" evidence="9">
    <location>
        <begin position="122"/>
        <end position="134"/>
    </location>
</feature>
<evidence type="ECO:0000256" key="8">
    <source>
        <dbReference type="RuleBase" id="RU280819"/>
    </source>
</evidence>
<dbReference type="OrthoDB" id="15270at2759"/>
<keyword evidence="8" id="KW-0012">Acyltransferase</keyword>
<keyword evidence="4 8" id="KW-0337">GPI-anchor biosynthesis</keyword>
<dbReference type="EC" id="2.3.-.-" evidence="8"/>
<dbReference type="PANTHER" id="PTHR20661">
    <property type="entry name" value="PHOSPHATIDYLINOSITOL-GLYCAN BIOSYNTHESIS CLASS W PROTEIN"/>
    <property type="match status" value="1"/>
</dbReference>
<feature type="transmembrane region" description="Helical" evidence="8">
    <location>
        <begin position="457"/>
        <end position="479"/>
    </location>
</feature>
<comment type="pathway">
    <text evidence="2 8">Glycolipid biosynthesis; glycosylphosphatidylinositol-anchor biosynthesis.</text>
</comment>
<evidence type="ECO:0000256" key="3">
    <source>
        <dbReference type="ARBA" id="ARBA00007559"/>
    </source>
</evidence>
<protein>
    <recommendedName>
        <fullName evidence="8">GPI-anchored wall transfer protein</fullName>
        <ecNumber evidence="8">2.3.-.-</ecNumber>
    </recommendedName>
</protein>
<evidence type="ECO:0000256" key="6">
    <source>
        <dbReference type="ARBA" id="ARBA00022989"/>
    </source>
</evidence>
<feature type="transmembrane region" description="Helical" evidence="8">
    <location>
        <begin position="525"/>
        <end position="545"/>
    </location>
</feature>
<dbReference type="Proteomes" id="UP000193986">
    <property type="component" value="Unassembled WGS sequence"/>
</dbReference>
<organism evidence="10 11">
    <name type="scientific">Naematelia encephala</name>
    <dbReference type="NCBI Taxonomy" id="71784"/>
    <lineage>
        <taxon>Eukaryota</taxon>
        <taxon>Fungi</taxon>
        <taxon>Dikarya</taxon>
        <taxon>Basidiomycota</taxon>
        <taxon>Agaricomycotina</taxon>
        <taxon>Tremellomycetes</taxon>
        <taxon>Tremellales</taxon>
        <taxon>Naemateliaceae</taxon>
        <taxon>Naematelia</taxon>
    </lineage>
</organism>
<dbReference type="FunCoup" id="A0A1Y2AVY0">
    <property type="interactions" value="87"/>
</dbReference>
<feature type="transmembrane region" description="Helical" evidence="8">
    <location>
        <begin position="274"/>
        <end position="292"/>
    </location>
</feature>
<comment type="similarity">
    <text evidence="3 8">Belongs to the PIGW family.</text>
</comment>
<evidence type="ECO:0000256" key="4">
    <source>
        <dbReference type="ARBA" id="ARBA00022502"/>
    </source>
</evidence>
<name>A0A1Y2AVY0_9TREE</name>
<dbReference type="GO" id="GO:0005789">
    <property type="term" value="C:endoplasmic reticulum membrane"/>
    <property type="evidence" value="ECO:0007669"/>
    <property type="project" value="UniProtKB-SubCell"/>
</dbReference>
<feature type="region of interest" description="Disordered" evidence="9">
    <location>
        <begin position="89"/>
        <end position="134"/>
    </location>
</feature>
<dbReference type="UniPathway" id="UPA00196"/>
<evidence type="ECO:0000256" key="9">
    <source>
        <dbReference type="SAM" id="MobiDB-lite"/>
    </source>
</evidence>
<dbReference type="GO" id="GO:0032216">
    <property type="term" value="F:glucosaminyl-phosphatidylinositol O-acyltransferase activity"/>
    <property type="evidence" value="ECO:0007669"/>
    <property type="project" value="TreeGrafter"/>
</dbReference>
<comment type="subcellular location">
    <subcellularLocation>
        <location evidence="8">Endoplasmic reticulum membrane</location>
        <topology evidence="8">Multi-pass membrane protein</topology>
    </subcellularLocation>
    <subcellularLocation>
        <location evidence="1">Membrane</location>
        <topology evidence="1">Multi-pass membrane protein</topology>
    </subcellularLocation>
</comment>
<evidence type="ECO:0000313" key="10">
    <source>
        <dbReference type="EMBL" id="ORY26719.1"/>
    </source>
</evidence>
<feature type="transmembrane region" description="Helical" evidence="8">
    <location>
        <begin position="20"/>
        <end position="40"/>
    </location>
</feature>
<proteinExistence type="inferred from homology"/>
<comment type="function">
    <text evidence="8">A acetyltransferase, which acetylates the inositol ring of phosphatidylinositol during biosynthesis of GPI-anchor.</text>
</comment>
<feature type="transmembrane region" description="Helical" evidence="8">
    <location>
        <begin position="206"/>
        <end position="224"/>
    </location>
</feature>
<feature type="transmembrane region" description="Helical" evidence="8">
    <location>
        <begin position="423"/>
        <end position="445"/>
    </location>
</feature>
<dbReference type="PIRSF" id="PIRSF017321">
    <property type="entry name" value="GWT1"/>
    <property type="match status" value="1"/>
</dbReference>
<accession>A0A1Y2AVY0</accession>
<feature type="transmembrane region" description="Helical" evidence="8">
    <location>
        <begin position="491"/>
        <end position="513"/>
    </location>
</feature>
<keyword evidence="7 8" id="KW-0472">Membrane</keyword>
<evidence type="ECO:0000256" key="2">
    <source>
        <dbReference type="ARBA" id="ARBA00004687"/>
    </source>
</evidence>
<feature type="transmembrane region" description="Helical" evidence="8">
    <location>
        <begin position="244"/>
        <end position="262"/>
    </location>
</feature>
<dbReference type="InParanoid" id="A0A1Y2AVY0"/>
<dbReference type="GO" id="GO:0072659">
    <property type="term" value="P:protein localization to plasma membrane"/>
    <property type="evidence" value="ECO:0007669"/>
    <property type="project" value="TreeGrafter"/>
</dbReference>
<keyword evidence="5 8" id="KW-0812">Transmembrane</keyword>
<feature type="transmembrane region" description="Helical" evidence="8">
    <location>
        <begin position="304"/>
        <end position="325"/>
    </location>
</feature>
<keyword evidence="11" id="KW-1185">Reference proteome</keyword>
<feature type="transmembrane region" description="Helical" evidence="8">
    <location>
        <begin position="49"/>
        <end position="66"/>
    </location>
</feature>
<comment type="caution">
    <text evidence="10">The sequence shown here is derived from an EMBL/GenBank/DDBJ whole genome shotgun (WGS) entry which is preliminary data.</text>
</comment>
<feature type="compositionally biased region" description="Basic and acidic residues" evidence="9">
    <location>
        <begin position="96"/>
        <end position="109"/>
    </location>
</feature>
<feature type="transmembrane region" description="Helical" evidence="8">
    <location>
        <begin position="72"/>
        <end position="89"/>
    </location>
</feature>
<feature type="region of interest" description="Disordered" evidence="9">
    <location>
        <begin position="176"/>
        <end position="195"/>
    </location>
</feature>
<evidence type="ECO:0000313" key="11">
    <source>
        <dbReference type="Proteomes" id="UP000193986"/>
    </source>
</evidence>
<keyword evidence="6 8" id="KW-1133">Transmembrane helix</keyword>
<evidence type="ECO:0000256" key="5">
    <source>
        <dbReference type="ARBA" id="ARBA00022692"/>
    </source>
</evidence>
<keyword evidence="8" id="KW-0808">Transferase</keyword>
<evidence type="ECO:0000256" key="1">
    <source>
        <dbReference type="ARBA" id="ARBA00004141"/>
    </source>
</evidence>
<dbReference type="STRING" id="71784.A0A1Y2AVY0"/>
<dbReference type="GO" id="GO:0006506">
    <property type="term" value="P:GPI anchor biosynthetic process"/>
    <property type="evidence" value="ECO:0007669"/>
    <property type="project" value="UniProtKB-UniPathway"/>
</dbReference>
<dbReference type="AlphaFoldDB" id="A0A1Y2AVY0"/>
<evidence type="ECO:0000256" key="7">
    <source>
        <dbReference type="ARBA" id="ARBA00023136"/>
    </source>
</evidence>
<keyword evidence="8" id="KW-0256">Endoplasmic reticulum</keyword>
<gene>
    <name evidence="10" type="ORF">BCR39DRAFT_540570</name>
</gene>
<reference evidence="10 11" key="1">
    <citation type="submission" date="2016-07" db="EMBL/GenBank/DDBJ databases">
        <title>Pervasive Adenine N6-methylation of Active Genes in Fungi.</title>
        <authorList>
            <consortium name="DOE Joint Genome Institute"/>
            <person name="Mondo S.J."/>
            <person name="Dannebaum R.O."/>
            <person name="Kuo R.C."/>
            <person name="Labutti K."/>
            <person name="Haridas S."/>
            <person name="Kuo A."/>
            <person name="Salamov A."/>
            <person name="Ahrendt S.R."/>
            <person name="Lipzen A."/>
            <person name="Sullivan W."/>
            <person name="Andreopoulos W.B."/>
            <person name="Clum A."/>
            <person name="Lindquist E."/>
            <person name="Daum C."/>
            <person name="Ramamoorthy G.K."/>
            <person name="Gryganskyi A."/>
            <person name="Culley D."/>
            <person name="Magnuson J.K."/>
            <person name="James T.Y."/>
            <person name="O'Malley M.A."/>
            <person name="Stajich J.E."/>
            <person name="Spatafora J.W."/>
            <person name="Visel A."/>
            <person name="Grigoriev I.V."/>
        </authorList>
    </citation>
    <scope>NUCLEOTIDE SEQUENCE [LARGE SCALE GENOMIC DNA]</scope>
    <source>
        <strain evidence="10 11">68-887.2</strain>
    </source>
</reference>
<dbReference type="Pfam" id="PF06423">
    <property type="entry name" value="GWT1"/>
    <property type="match status" value="2"/>
</dbReference>
<dbReference type="InterPro" id="IPR009447">
    <property type="entry name" value="PIGW/GWT1"/>
</dbReference>
<dbReference type="EMBL" id="MCFC01000045">
    <property type="protein sequence ID" value="ORY26719.1"/>
    <property type="molecule type" value="Genomic_DNA"/>
</dbReference>
<dbReference type="PANTHER" id="PTHR20661:SF0">
    <property type="entry name" value="PHOSPHATIDYLINOSITOL-GLYCAN BIOSYNTHESIS CLASS W PROTEIN"/>
    <property type="match status" value="1"/>
</dbReference>
<sequence>MSSYKAEKEAFHAGNPGSSITSINAVSAVSLTSYMLYALLSRHLRLSPVLDYLVTVFPLLLGVTVFSSRPYIFNLFLLLPSLFILSSTSSTNSKAPDPKTEQSKGKWLDESDSDEEPAQPVSSSSSPTSTSQLSPDLLEAKQRTFRRRHSPTPSTHTHTAIDIDVLTTPDLLGAGTSNGRFATRNDEYPSRSTTARGSGRLGALSVYRAQMMIMTVLCILAVDFEVFPRWQGKCEDFGTSLMDIGVGSFVFSLGLVSVRNFTSPHSLSSRLVKATAKASPVLALGIVRVLMVKGTEYPEHVTEYGVHWNFFFTLGLLPILGTLLASIRQKYVRWSVLGVLTTIAHQLALRNFGLQSWVLSPMRDGILGANKEGIVSLPGYLAIYFLGLATGEHVARAASVNPAAKNQTREDARRHFEKRRTELGLELFGYAFGWWVVLFGIRTAGGEISRRLANTSYVIWTAAYNTTFLLGYLIVEIYLSSSTLPSPVPPLLEAINANGLAVFLVANLLTGLVNVSVQTMYLDTARSMVVLVVYSASVCALAWGIRRFRIKI</sequence>